<evidence type="ECO:0000313" key="6">
    <source>
        <dbReference type="EMBL" id="CAF0732585.1"/>
    </source>
</evidence>
<keyword evidence="3" id="KW-0963">Cytoplasm</keyword>
<dbReference type="EMBL" id="CAJOBA010000147">
    <property type="protein sequence ID" value="CAF3508444.1"/>
    <property type="molecule type" value="Genomic_DNA"/>
</dbReference>
<dbReference type="EMBL" id="CAJNOK010000147">
    <property type="protein sequence ID" value="CAF0732585.1"/>
    <property type="molecule type" value="Genomic_DNA"/>
</dbReference>
<sequence length="242" mass="27436">MFCMAVTLLKVLIRLKNGQYHSTEIRDKYRILDLYKQIANELHLSIEQVKLLTIYRSTADGVQVLLYPSSYGMYFDESRTLDTFSILQNEQLYIDIGELFDESTLSMSPSSTASSTSSIVINESNLSPSVTNLQHYQAKPKPQKPVFDQQQHKTSSSITSPPKSMSKALKSSIGQLIRYSVPADNSCLFSSINFVLHSGKMDLASNKYLRNMVATKIESDEKTYSEAILGRKNSDYCKWIRK</sequence>
<evidence type="ECO:0000313" key="8">
    <source>
        <dbReference type="EMBL" id="CAF3508444.1"/>
    </source>
</evidence>
<evidence type="ECO:0000256" key="3">
    <source>
        <dbReference type="RuleBase" id="RU367104"/>
    </source>
</evidence>
<evidence type="ECO:0000256" key="5">
    <source>
        <dbReference type="SAM" id="SignalP"/>
    </source>
</evidence>
<comment type="caution">
    <text evidence="7">The sequence shown here is derived from an EMBL/GenBank/DDBJ whole genome shotgun (WGS) entry which is preliminary data.</text>
</comment>
<name>A0A813QEN8_9BILA</name>
<dbReference type="Proteomes" id="UP000677228">
    <property type="component" value="Unassembled WGS sequence"/>
</dbReference>
<dbReference type="PANTHER" id="PTHR13312">
    <property type="entry name" value="HIV-INDUCED PROTEIN-7-LIKE PROTEASE"/>
    <property type="match status" value="1"/>
</dbReference>
<feature type="region of interest" description="Disordered" evidence="4">
    <location>
        <begin position="135"/>
        <end position="165"/>
    </location>
</feature>
<keyword evidence="3" id="KW-0645">Protease</keyword>
<keyword evidence="5" id="KW-0732">Signal</keyword>
<keyword evidence="10" id="KW-1185">Reference proteome</keyword>
<keyword evidence="2 3" id="KW-0378">Hydrolase</keyword>
<dbReference type="GO" id="GO:0016579">
    <property type="term" value="P:protein deubiquitination"/>
    <property type="evidence" value="ECO:0007669"/>
    <property type="project" value="TreeGrafter"/>
</dbReference>
<evidence type="ECO:0000313" key="9">
    <source>
        <dbReference type="EMBL" id="CAF3547268.1"/>
    </source>
</evidence>
<dbReference type="EMBL" id="CAJOBC010000160">
    <property type="protein sequence ID" value="CAF3547268.1"/>
    <property type="molecule type" value="Genomic_DNA"/>
</dbReference>
<feature type="signal peptide" evidence="5">
    <location>
        <begin position="1"/>
        <end position="18"/>
    </location>
</feature>
<dbReference type="GO" id="GO:0005634">
    <property type="term" value="C:nucleus"/>
    <property type="evidence" value="ECO:0007669"/>
    <property type="project" value="TreeGrafter"/>
</dbReference>
<dbReference type="AlphaFoldDB" id="A0A813QEN8"/>
<dbReference type="Proteomes" id="UP000682733">
    <property type="component" value="Unassembled WGS sequence"/>
</dbReference>
<dbReference type="EC" id="3.4.19.12" evidence="3"/>
<dbReference type="GO" id="GO:0030968">
    <property type="term" value="P:endoplasmic reticulum unfolded protein response"/>
    <property type="evidence" value="ECO:0007669"/>
    <property type="project" value="TreeGrafter"/>
</dbReference>
<evidence type="ECO:0000313" key="7">
    <source>
        <dbReference type="EMBL" id="CAF0765897.1"/>
    </source>
</evidence>
<comment type="function">
    <text evidence="3">Hydrolase that can remove conjugated ubiquitin from proteins and may therefore play an important regulatory role at the level of protein turnover by preventing degradation.</text>
</comment>
<evidence type="ECO:0000256" key="4">
    <source>
        <dbReference type="SAM" id="MobiDB-lite"/>
    </source>
</evidence>
<evidence type="ECO:0000256" key="1">
    <source>
        <dbReference type="ARBA" id="ARBA00000707"/>
    </source>
</evidence>
<dbReference type="GO" id="GO:0005829">
    <property type="term" value="C:cytosol"/>
    <property type="evidence" value="ECO:0007669"/>
    <property type="project" value="TreeGrafter"/>
</dbReference>
<protein>
    <recommendedName>
        <fullName evidence="3">Ubiquitin thioesterase OTU</fullName>
        <ecNumber evidence="3">3.4.19.12</ecNumber>
    </recommendedName>
</protein>
<dbReference type="GO" id="GO:0036503">
    <property type="term" value="P:ERAD pathway"/>
    <property type="evidence" value="ECO:0007669"/>
    <property type="project" value="TreeGrafter"/>
</dbReference>
<feature type="non-terminal residue" evidence="7">
    <location>
        <position position="242"/>
    </location>
</feature>
<dbReference type="GO" id="GO:0004843">
    <property type="term" value="F:cysteine-type deubiquitinase activity"/>
    <property type="evidence" value="ECO:0007669"/>
    <property type="project" value="UniProtKB-UniRule"/>
</dbReference>
<dbReference type="Gene3D" id="3.90.70.80">
    <property type="match status" value="1"/>
</dbReference>
<evidence type="ECO:0000256" key="2">
    <source>
        <dbReference type="ARBA" id="ARBA00022801"/>
    </source>
</evidence>
<dbReference type="EMBL" id="CAJNOQ010000160">
    <property type="protein sequence ID" value="CAF0765897.1"/>
    <property type="molecule type" value="Genomic_DNA"/>
</dbReference>
<keyword evidence="3" id="KW-0788">Thiol protease</keyword>
<organism evidence="7 10">
    <name type="scientific">Didymodactylos carnosus</name>
    <dbReference type="NCBI Taxonomy" id="1234261"/>
    <lineage>
        <taxon>Eukaryota</taxon>
        <taxon>Metazoa</taxon>
        <taxon>Spiralia</taxon>
        <taxon>Gnathifera</taxon>
        <taxon>Rotifera</taxon>
        <taxon>Eurotatoria</taxon>
        <taxon>Bdelloidea</taxon>
        <taxon>Philodinida</taxon>
        <taxon>Philodinidae</taxon>
        <taxon>Didymodactylos</taxon>
    </lineage>
</organism>
<keyword evidence="3" id="KW-0833">Ubl conjugation pathway</keyword>
<comment type="subcellular location">
    <subcellularLocation>
        <location evidence="3">Cytoplasm</location>
    </subcellularLocation>
</comment>
<accession>A0A813QEN8</accession>
<evidence type="ECO:0000313" key="10">
    <source>
        <dbReference type="Proteomes" id="UP000663829"/>
    </source>
</evidence>
<reference evidence="7" key="1">
    <citation type="submission" date="2021-02" db="EMBL/GenBank/DDBJ databases">
        <authorList>
            <person name="Nowell W R."/>
        </authorList>
    </citation>
    <scope>NUCLEOTIDE SEQUENCE</scope>
</reference>
<dbReference type="Proteomes" id="UP000681722">
    <property type="component" value="Unassembled WGS sequence"/>
</dbReference>
<dbReference type="Proteomes" id="UP000663829">
    <property type="component" value="Unassembled WGS sequence"/>
</dbReference>
<dbReference type="PANTHER" id="PTHR13312:SF0">
    <property type="entry name" value="UBIQUITIN THIOESTERASE OTU1"/>
    <property type="match status" value="1"/>
</dbReference>
<feature type="chain" id="PRO_5035597305" description="Ubiquitin thioesterase OTU" evidence="5">
    <location>
        <begin position="19"/>
        <end position="242"/>
    </location>
</feature>
<proteinExistence type="predicted"/>
<feature type="compositionally biased region" description="Low complexity" evidence="4">
    <location>
        <begin position="153"/>
        <end position="165"/>
    </location>
</feature>
<dbReference type="OrthoDB" id="65596at2759"/>
<comment type="catalytic activity">
    <reaction evidence="1 3">
        <text>Thiol-dependent hydrolysis of ester, thioester, amide, peptide and isopeptide bonds formed by the C-terminal Gly of ubiquitin (a 76-residue protein attached to proteins as an intracellular targeting signal).</text>
        <dbReference type="EC" id="3.4.19.12"/>
    </reaction>
</comment>
<gene>
    <name evidence="7" type="ORF">GPM918_LOCUS1647</name>
    <name evidence="6" type="ORF">OVA965_LOCUS912</name>
    <name evidence="9" type="ORF">SRO942_LOCUS1647</name>
    <name evidence="8" type="ORF">TMI583_LOCUS913</name>
</gene>